<dbReference type="NCBIfam" id="TIGR00741">
    <property type="entry name" value="yfiA"/>
    <property type="match status" value="1"/>
</dbReference>
<dbReference type="Gene3D" id="3.30.160.100">
    <property type="entry name" value="Ribosome hibernation promotion factor-like"/>
    <property type="match status" value="1"/>
</dbReference>
<keyword evidence="2" id="KW-1185">Reference proteome</keyword>
<gene>
    <name evidence="1" type="ORF">DES35_102231</name>
</gene>
<dbReference type="CDD" id="cd00552">
    <property type="entry name" value="RaiA"/>
    <property type="match status" value="1"/>
</dbReference>
<dbReference type="Pfam" id="PF02482">
    <property type="entry name" value="Ribosomal_S30AE"/>
    <property type="match status" value="1"/>
</dbReference>
<organism evidence="1 2">
    <name type="scientific">Schleiferia thermophila</name>
    <dbReference type="NCBI Taxonomy" id="884107"/>
    <lineage>
        <taxon>Bacteria</taxon>
        <taxon>Pseudomonadati</taxon>
        <taxon>Bacteroidota</taxon>
        <taxon>Flavobacteriia</taxon>
        <taxon>Flavobacteriales</taxon>
        <taxon>Schleiferiaceae</taxon>
        <taxon>Schleiferia</taxon>
    </lineage>
</organism>
<proteinExistence type="predicted"/>
<dbReference type="Proteomes" id="UP000253517">
    <property type="component" value="Unassembled WGS sequence"/>
</dbReference>
<protein>
    <submittedName>
        <fullName evidence="1">Putative sigma-54 modulation protein</fullName>
    </submittedName>
</protein>
<dbReference type="EMBL" id="QPJS01000002">
    <property type="protein sequence ID" value="RCX03776.1"/>
    <property type="molecule type" value="Genomic_DNA"/>
</dbReference>
<comment type="caution">
    <text evidence="1">The sequence shown here is derived from an EMBL/GenBank/DDBJ whole genome shotgun (WGS) entry which is preliminary data.</text>
</comment>
<dbReference type="RefSeq" id="WP_037357223.1">
    <property type="nucleotide sequence ID" value="NZ_BHZF01000002.1"/>
</dbReference>
<dbReference type="InterPro" id="IPR003489">
    <property type="entry name" value="RHF/RaiA"/>
</dbReference>
<name>A0A369A605_9FLAO</name>
<sequence length="99" mass="11505">MVVRIQSVHFTADQKLINFIQKKMDKLDTFYDRVVDADVYLKLENTSTRENKIVEIKVNIPGNDIVVKKIASTFEEATDMCADVLSRQLRKEKEKVKMV</sequence>
<dbReference type="SUPFAM" id="SSF69754">
    <property type="entry name" value="Ribosome binding protein Y (YfiA homologue)"/>
    <property type="match status" value="1"/>
</dbReference>
<evidence type="ECO:0000313" key="1">
    <source>
        <dbReference type="EMBL" id="RCX03776.1"/>
    </source>
</evidence>
<accession>A0A369A605</accession>
<dbReference type="InterPro" id="IPR036567">
    <property type="entry name" value="RHF-like"/>
</dbReference>
<reference evidence="1 2" key="1">
    <citation type="submission" date="2018-07" db="EMBL/GenBank/DDBJ databases">
        <title>Genomic Encyclopedia of Type Strains, Phase IV (KMG-IV): sequencing the most valuable type-strain genomes for metagenomic binning, comparative biology and taxonomic classification.</title>
        <authorList>
            <person name="Goeker M."/>
        </authorList>
    </citation>
    <scope>NUCLEOTIDE SEQUENCE [LARGE SCALE GENOMIC DNA]</scope>
    <source>
        <strain evidence="1 2">DSM 21410</strain>
    </source>
</reference>
<dbReference type="AlphaFoldDB" id="A0A369A605"/>
<evidence type="ECO:0000313" key="2">
    <source>
        <dbReference type="Proteomes" id="UP000253517"/>
    </source>
</evidence>